<evidence type="ECO:0000256" key="1">
    <source>
        <dbReference type="SAM" id="Phobius"/>
    </source>
</evidence>
<protein>
    <submittedName>
        <fullName evidence="2">Uncharacterized protein</fullName>
    </submittedName>
</protein>
<comment type="caution">
    <text evidence="2">The sequence shown here is derived from an EMBL/GenBank/DDBJ whole genome shotgun (WGS) entry which is preliminary data.</text>
</comment>
<feature type="non-terminal residue" evidence="2">
    <location>
        <position position="35"/>
    </location>
</feature>
<name>A0A0F8X2N3_9ZZZZ</name>
<organism evidence="2">
    <name type="scientific">marine sediment metagenome</name>
    <dbReference type="NCBI Taxonomy" id="412755"/>
    <lineage>
        <taxon>unclassified sequences</taxon>
        <taxon>metagenomes</taxon>
        <taxon>ecological metagenomes</taxon>
    </lineage>
</organism>
<gene>
    <name evidence="2" type="ORF">LCGC14_2996850</name>
</gene>
<keyword evidence="1" id="KW-1133">Transmembrane helix</keyword>
<dbReference type="AlphaFoldDB" id="A0A0F8X2N3"/>
<dbReference type="EMBL" id="LAZR01061636">
    <property type="protein sequence ID" value="KKK63183.1"/>
    <property type="molecule type" value="Genomic_DNA"/>
</dbReference>
<accession>A0A0F8X2N3</accession>
<sequence length="35" mass="3986">MSKENRRLIFILGIGFLAALFMVVSSNLVFLENIE</sequence>
<keyword evidence="1" id="KW-0812">Transmembrane</keyword>
<reference evidence="2" key="1">
    <citation type="journal article" date="2015" name="Nature">
        <title>Complex archaea that bridge the gap between prokaryotes and eukaryotes.</title>
        <authorList>
            <person name="Spang A."/>
            <person name="Saw J.H."/>
            <person name="Jorgensen S.L."/>
            <person name="Zaremba-Niedzwiedzka K."/>
            <person name="Martijn J."/>
            <person name="Lind A.E."/>
            <person name="van Eijk R."/>
            <person name="Schleper C."/>
            <person name="Guy L."/>
            <person name="Ettema T.J."/>
        </authorList>
    </citation>
    <scope>NUCLEOTIDE SEQUENCE</scope>
</reference>
<feature type="transmembrane region" description="Helical" evidence="1">
    <location>
        <begin position="7"/>
        <end position="30"/>
    </location>
</feature>
<proteinExistence type="predicted"/>
<evidence type="ECO:0000313" key="2">
    <source>
        <dbReference type="EMBL" id="KKK63183.1"/>
    </source>
</evidence>
<keyword evidence="1" id="KW-0472">Membrane</keyword>